<sequence length="127" mass="14410">MNPFSHRTRRLVWSTCPGSELLASHICYWWMRGVGKFVRRGQDERPNSVCLDEVSRQVRHRLRPNKRHQCLLHSPPSCVYIFWGISVPSILCPHVDVDAIANVESNANVCTIIDGETGVNIDSNIDA</sequence>
<protein>
    <submittedName>
        <fullName evidence="1">Uncharacterized protein</fullName>
    </submittedName>
</protein>
<gene>
    <name evidence="1" type="ORF">Gotri_011243</name>
</gene>
<dbReference type="Proteomes" id="UP000593568">
    <property type="component" value="Unassembled WGS sequence"/>
</dbReference>
<name>A0A7J9ET67_9ROSI</name>
<dbReference type="EMBL" id="JABEZW010000009">
    <property type="protein sequence ID" value="MBA0776223.1"/>
    <property type="molecule type" value="Genomic_DNA"/>
</dbReference>
<reference evidence="1 2" key="1">
    <citation type="journal article" date="2019" name="Genome Biol. Evol.">
        <title>Insights into the evolution of the New World diploid cottons (Gossypium, subgenus Houzingenia) based on genome sequencing.</title>
        <authorList>
            <person name="Grover C.E."/>
            <person name="Arick M.A. 2nd"/>
            <person name="Thrash A."/>
            <person name="Conover J.L."/>
            <person name="Sanders W.S."/>
            <person name="Peterson D.G."/>
            <person name="Frelichowski J.E."/>
            <person name="Scheffler J.A."/>
            <person name="Scheffler B.E."/>
            <person name="Wendel J.F."/>
        </authorList>
    </citation>
    <scope>NUCLEOTIDE SEQUENCE [LARGE SCALE GENOMIC DNA]</scope>
    <source>
        <strain evidence="1">8</strain>
        <tissue evidence="1">Leaf</tissue>
    </source>
</reference>
<organism evidence="1 2">
    <name type="scientific">Gossypium trilobum</name>
    <dbReference type="NCBI Taxonomy" id="34281"/>
    <lineage>
        <taxon>Eukaryota</taxon>
        <taxon>Viridiplantae</taxon>
        <taxon>Streptophyta</taxon>
        <taxon>Embryophyta</taxon>
        <taxon>Tracheophyta</taxon>
        <taxon>Spermatophyta</taxon>
        <taxon>Magnoliopsida</taxon>
        <taxon>eudicotyledons</taxon>
        <taxon>Gunneridae</taxon>
        <taxon>Pentapetalae</taxon>
        <taxon>rosids</taxon>
        <taxon>malvids</taxon>
        <taxon>Malvales</taxon>
        <taxon>Malvaceae</taxon>
        <taxon>Malvoideae</taxon>
        <taxon>Gossypium</taxon>
    </lineage>
</organism>
<keyword evidence="2" id="KW-1185">Reference proteome</keyword>
<proteinExistence type="predicted"/>
<evidence type="ECO:0000313" key="2">
    <source>
        <dbReference type="Proteomes" id="UP000593568"/>
    </source>
</evidence>
<evidence type="ECO:0000313" key="1">
    <source>
        <dbReference type="EMBL" id="MBA0776223.1"/>
    </source>
</evidence>
<dbReference type="AlphaFoldDB" id="A0A7J9ET67"/>
<comment type="caution">
    <text evidence="1">The sequence shown here is derived from an EMBL/GenBank/DDBJ whole genome shotgun (WGS) entry which is preliminary data.</text>
</comment>
<accession>A0A7J9ET67</accession>